<sequence>MRNSDPIRLPGRLPLVPSDLAQHWVLNPEIDFLNHGSFGATPRVVLEAQREFLQQLERDPISFLAPERSLLPRLDQVRALLADLVHAPDQDIAFVRNATEGVNAVLRSFPFRSGDQVLVTDHGYNACNNAARFAAERFGASVVHAEVPFPIESPDAVLQAVEEKINGRTRLLLIDHVTSPTGLVFPLAELIALAHQRGVRVLVDGAHAAGMLQVDLSQLDPDYYTANHHKWLCGPKSSAFLYVRREFQPEIRPTSISHGANRDSYGVSRFLAEFNWLGTYDPSPLLAMPRALEFLRTLVPGGIEGLMRHNRQLALSARDHLLTALGQPAPSPPEMIGSLASVPLPIHGQNIDSKLETLRGRLAGEFRIEVPIFRLANGVACVRISAQAYNDLGQYDRLAEALVRCGCGKKG</sequence>
<evidence type="ECO:0000259" key="2">
    <source>
        <dbReference type="Pfam" id="PF00266"/>
    </source>
</evidence>
<dbReference type="EMBL" id="VWOX01000006">
    <property type="protein sequence ID" value="KAA5543021.1"/>
    <property type="molecule type" value="Genomic_DNA"/>
</dbReference>
<dbReference type="Gene3D" id="3.90.1150.10">
    <property type="entry name" value="Aspartate Aminotransferase, domain 1"/>
    <property type="match status" value="1"/>
</dbReference>
<keyword evidence="4" id="KW-1185">Reference proteome</keyword>
<dbReference type="PANTHER" id="PTHR43092">
    <property type="entry name" value="L-CYSTEINE DESULFHYDRASE"/>
    <property type="match status" value="1"/>
</dbReference>
<dbReference type="PANTHER" id="PTHR43092:SF2">
    <property type="entry name" value="HERCYNYLCYSTEINE SULFOXIDE LYASE"/>
    <property type="match status" value="1"/>
</dbReference>
<dbReference type="InterPro" id="IPR015422">
    <property type="entry name" value="PyrdxlP-dep_Trfase_small"/>
</dbReference>
<feature type="domain" description="Aminotransferase class V" evidence="2">
    <location>
        <begin position="41"/>
        <end position="344"/>
    </location>
</feature>
<dbReference type="SUPFAM" id="SSF53383">
    <property type="entry name" value="PLP-dependent transferases"/>
    <property type="match status" value="1"/>
</dbReference>
<dbReference type="Proteomes" id="UP000324479">
    <property type="component" value="Unassembled WGS sequence"/>
</dbReference>
<evidence type="ECO:0000313" key="4">
    <source>
        <dbReference type="Proteomes" id="UP000324479"/>
    </source>
</evidence>
<name>A0A5M6D6B1_9BACT</name>
<comment type="caution">
    <text evidence="3">The sequence shown here is derived from an EMBL/GenBank/DDBJ whole genome shotgun (WGS) entry which is preliminary data.</text>
</comment>
<keyword evidence="1" id="KW-0663">Pyridoxal phosphate</keyword>
<dbReference type="InterPro" id="IPR015424">
    <property type="entry name" value="PyrdxlP-dep_Trfase"/>
</dbReference>
<dbReference type="InterPro" id="IPR015421">
    <property type="entry name" value="PyrdxlP-dep_Trfase_major"/>
</dbReference>
<protein>
    <submittedName>
        <fullName evidence="3">Aminotransferase class V-fold PLP-dependent enzyme</fullName>
    </submittedName>
</protein>
<gene>
    <name evidence="3" type="ORF">FYK55_12035</name>
</gene>
<proteinExistence type="predicted"/>
<evidence type="ECO:0000256" key="1">
    <source>
        <dbReference type="ARBA" id="ARBA00022898"/>
    </source>
</evidence>
<accession>A0A5M6D6B1</accession>
<dbReference type="GO" id="GO:0008483">
    <property type="term" value="F:transaminase activity"/>
    <property type="evidence" value="ECO:0007669"/>
    <property type="project" value="UniProtKB-KW"/>
</dbReference>
<dbReference type="Gene3D" id="3.40.640.10">
    <property type="entry name" value="Type I PLP-dependent aspartate aminotransferase-like (Major domain)"/>
    <property type="match status" value="1"/>
</dbReference>
<evidence type="ECO:0000313" key="3">
    <source>
        <dbReference type="EMBL" id="KAA5543021.1"/>
    </source>
</evidence>
<keyword evidence="3" id="KW-0808">Transferase</keyword>
<organism evidence="3 4">
    <name type="scientific">Roseiconus nitratireducens</name>
    <dbReference type="NCBI Taxonomy" id="2605748"/>
    <lineage>
        <taxon>Bacteria</taxon>
        <taxon>Pseudomonadati</taxon>
        <taxon>Planctomycetota</taxon>
        <taxon>Planctomycetia</taxon>
        <taxon>Pirellulales</taxon>
        <taxon>Pirellulaceae</taxon>
        <taxon>Roseiconus</taxon>
    </lineage>
</organism>
<reference evidence="3 4" key="1">
    <citation type="submission" date="2019-08" db="EMBL/GenBank/DDBJ databases">
        <authorList>
            <person name="Dhanesh K."/>
            <person name="Kumar G."/>
            <person name="Sasikala C."/>
            <person name="Venkata Ramana C."/>
        </authorList>
    </citation>
    <scope>NUCLEOTIDE SEQUENCE [LARGE SCALE GENOMIC DNA]</scope>
    <source>
        <strain evidence="3 4">JC645</strain>
    </source>
</reference>
<keyword evidence="3" id="KW-0032">Aminotransferase</keyword>
<dbReference type="Pfam" id="PF00266">
    <property type="entry name" value="Aminotran_5"/>
    <property type="match status" value="1"/>
</dbReference>
<dbReference type="InterPro" id="IPR000192">
    <property type="entry name" value="Aminotrans_V_dom"/>
</dbReference>
<dbReference type="AlphaFoldDB" id="A0A5M6D6B1"/>